<protein>
    <recommendedName>
        <fullName evidence="3">Secreted protein</fullName>
    </recommendedName>
</protein>
<dbReference type="AlphaFoldDB" id="A0AAV6ZBI7"/>
<dbReference type="Proteomes" id="UP000824782">
    <property type="component" value="Unassembled WGS sequence"/>
</dbReference>
<keyword evidence="2" id="KW-1185">Reference proteome</keyword>
<evidence type="ECO:0008006" key="3">
    <source>
        <dbReference type="Google" id="ProtNLM"/>
    </source>
</evidence>
<name>A0AAV6ZBI7_ENGPU</name>
<comment type="caution">
    <text evidence="1">The sequence shown here is derived from an EMBL/GenBank/DDBJ whole genome shotgun (WGS) entry which is preliminary data.</text>
</comment>
<gene>
    <name evidence="1" type="ORF">GDO81_018644</name>
</gene>
<evidence type="ECO:0000313" key="2">
    <source>
        <dbReference type="Proteomes" id="UP000824782"/>
    </source>
</evidence>
<sequence length="80" mass="9071">MVALSVSLIRPRVLLLRSVFGRIWAFNASHTPGGLERLCDILCDSQFLNLTMHIAADLYDCPNTVPLYKWNKLPCATFYV</sequence>
<proteinExistence type="predicted"/>
<dbReference type="EMBL" id="WNYA01001031">
    <property type="protein sequence ID" value="KAG8546562.1"/>
    <property type="molecule type" value="Genomic_DNA"/>
</dbReference>
<reference evidence="1" key="1">
    <citation type="thesis" date="2020" institute="ProQuest LLC" country="789 East Eisenhower Parkway, Ann Arbor, MI, USA">
        <title>Comparative Genomics and Chromosome Evolution.</title>
        <authorList>
            <person name="Mudd A.B."/>
        </authorList>
    </citation>
    <scope>NUCLEOTIDE SEQUENCE</scope>
    <source>
        <strain evidence="1">237g6f4</strain>
        <tissue evidence="1">Blood</tissue>
    </source>
</reference>
<accession>A0AAV6ZBI7</accession>
<evidence type="ECO:0000313" key="1">
    <source>
        <dbReference type="EMBL" id="KAG8546562.1"/>
    </source>
</evidence>
<organism evidence="1 2">
    <name type="scientific">Engystomops pustulosus</name>
    <name type="common">Tungara frog</name>
    <name type="synonym">Physalaemus pustulosus</name>
    <dbReference type="NCBI Taxonomy" id="76066"/>
    <lineage>
        <taxon>Eukaryota</taxon>
        <taxon>Metazoa</taxon>
        <taxon>Chordata</taxon>
        <taxon>Craniata</taxon>
        <taxon>Vertebrata</taxon>
        <taxon>Euteleostomi</taxon>
        <taxon>Amphibia</taxon>
        <taxon>Batrachia</taxon>
        <taxon>Anura</taxon>
        <taxon>Neobatrachia</taxon>
        <taxon>Hyloidea</taxon>
        <taxon>Leptodactylidae</taxon>
        <taxon>Leiuperinae</taxon>
        <taxon>Engystomops</taxon>
    </lineage>
</organism>